<dbReference type="InterPro" id="IPR002477">
    <property type="entry name" value="Peptidoglycan-bd-like"/>
</dbReference>
<organism evidence="3 4">
    <name type="scientific">Candidatus Nomurabacteria bacterium GW2011_GWB1_44_12</name>
    <dbReference type="NCBI Taxonomy" id="1618748"/>
    <lineage>
        <taxon>Bacteria</taxon>
        <taxon>Candidatus Nomuraibacteriota</taxon>
    </lineage>
</organism>
<dbReference type="SUPFAM" id="SSF47090">
    <property type="entry name" value="PGBD-like"/>
    <property type="match status" value="1"/>
</dbReference>
<dbReference type="Pfam" id="PF01471">
    <property type="entry name" value="PG_binding_1"/>
    <property type="match status" value="1"/>
</dbReference>
<feature type="chain" id="PRO_5032795313" evidence="1">
    <location>
        <begin position="33"/>
        <end position="1060"/>
    </location>
</feature>
<gene>
    <name evidence="3" type="ORF">UW25_C0003G0024</name>
</gene>
<dbReference type="InterPro" id="IPR036366">
    <property type="entry name" value="PGBDSf"/>
</dbReference>
<dbReference type="Proteomes" id="UP000033815">
    <property type="component" value="Unassembled WGS sequence"/>
</dbReference>
<dbReference type="AlphaFoldDB" id="A0A837I852"/>
<evidence type="ECO:0000259" key="2">
    <source>
        <dbReference type="Pfam" id="PF01471"/>
    </source>
</evidence>
<protein>
    <submittedName>
        <fullName evidence="3">Serine-rich repeat adhesion glycoprotein</fullName>
    </submittedName>
</protein>
<feature type="signal peptide" evidence="1">
    <location>
        <begin position="1"/>
        <end position="32"/>
    </location>
</feature>
<reference evidence="3 4" key="1">
    <citation type="journal article" date="2015" name="Nature">
        <title>rRNA introns, odd ribosomes, and small enigmatic genomes across a large radiation of phyla.</title>
        <authorList>
            <person name="Brown C.T."/>
            <person name="Hug L.A."/>
            <person name="Thomas B.C."/>
            <person name="Sharon I."/>
            <person name="Castelle C.J."/>
            <person name="Singh A."/>
            <person name="Wilkins M.J."/>
            <person name="Williams K.H."/>
            <person name="Banfield J.F."/>
        </authorList>
    </citation>
    <scope>NUCLEOTIDE SEQUENCE [LARGE SCALE GENOMIC DNA]</scope>
</reference>
<sequence>MTTIISSKSAKFAAGLVGLVAGVAMFAITAQAATFTTNLKQGSTGADVKNLQILLNSAPSTQVATTGAGSPGNESSYFGPATKAAVIKFQNKYASEVLAPVGLTSGTGFVGAATRAKLNTMGGSTSTTTTVPGCTSTVGFSPTTGQSCATGAVTTTTTTTQSGPISVSLANDNPAASAVVASQATADLAHFTFSGNGTIKNVKLLRTGISSNSTLSSVYLYQGSVRVSDGASVNNTDSSITFNNLSIAVNGSATLSVKADIAANTAGQIVGVQLVGYTVSGATAMNTANISGNYMNVASAALAGVTASSTSAVTATVNAGTIGQTFWSGAVNVSTRAVSLKGAAFKFIGSATSDAATKLQLYVNGLPVGSTASVDSVTNRLSFDFGTSPVTLNTGSQTVELRGDIVKGSNRTIQFNLENASDLITMDSQLGVNIAVTAPTTLTFAAQNGTTVSVSTGSVTTTIDPSFSTVTTVTGGATGAVIGKFKVTAYGEDVKVSTLAVLVTGTGATPTFSGLNNVALFYNGSQVGSSQNAATSTELSFTLGSSLIVAAGTSGTLEVRADLQNSASANYTAGTVTVALNVGSANGQGQASSATMNVPTATVTSTGLTVATGALSVSTSAAYAAAQTVNPNTANVKLGSYVLQNTSSSEGVRVTNLAVTVGGTQSLTYLSNLRTSETSGSGSTPINPTASNNFSVNFTLAPGQSKVIDIMGDLGAGISASTTITTLLPTAIGSNSNVAMSLTAVTGQTLTAQSGTLAVPTLVTSGSLVAQYIVGGTSPVTSQYKFVATNGTATISELKFAVGGTAGTSSVTQVSVGGATAPVVNGVAYATGLNIVVPAGASGTNVTVTPTFASVGNNGLTSFTQATTSLTYMKYTIGGTTTSTSTLAVVSNTMTLVGSKPTVTATQPSGVVLTTGNVEVIDVTVSADSAGPITLNSLPIVATLNSTGGLFTAAAAVVKDGNNNTVATTGSCTSAITCTVTIAFTGGREITSTPQTFKIFLPVSVVASTSSSPNNAVNTTITPSSAAFSWTDTQGNNGTPITEAAPLIYNFPTLTSNIHN</sequence>
<dbReference type="InterPro" id="IPR036365">
    <property type="entry name" value="PGBD-like_sf"/>
</dbReference>
<feature type="domain" description="Peptidoglycan binding-like" evidence="2">
    <location>
        <begin position="44"/>
        <end position="93"/>
    </location>
</feature>
<dbReference type="Gene3D" id="1.10.101.10">
    <property type="entry name" value="PGBD-like superfamily/PGBD"/>
    <property type="match status" value="1"/>
</dbReference>
<evidence type="ECO:0000313" key="4">
    <source>
        <dbReference type="Proteomes" id="UP000033815"/>
    </source>
</evidence>
<keyword evidence="1" id="KW-0732">Signal</keyword>
<evidence type="ECO:0000256" key="1">
    <source>
        <dbReference type="SAM" id="SignalP"/>
    </source>
</evidence>
<dbReference type="EMBL" id="LCHP01000003">
    <property type="protein sequence ID" value="KKT37018.1"/>
    <property type="molecule type" value="Genomic_DNA"/>
</dbReference>
<name>A0A837I852_9BACT</name>
<accession>A0A837I852</accession>
<comment type="caution">
    <text evidence="3">The sequence shown here is derived from an EMBL/GenBank/DDBJ whole genome shotgun (WGS) entry which is preliminary data.</text>
</comment>
<proteinExistence type="predicted"/>
<evidence type="ECO:0000313" key="3">
    <source>
        <dbReference type="EMBL" id="KKT37018.1"/>
    </source>
</evidence>